<sequence>MVYLDNTYRLIDVCIPVILVGISDASGIFILTGISVVPEKSSETYLLAHEGLKKEAGRIGVFSKKNPIYNRLFTSYNQRR</sequence>
<evidence type="ECO:0008006" key="3">
    <source>
        <dbReference type="Google" id="ProtNLM"/>
    </source>
</evidence>
<keyword evidence="2" id="KW-1185">Reference proteome</keyword>
<organism evidence="1 2">
    <name type="scientific">Smittium mucronatum</name>
    <dbReference type="NCBI Taxonomy" id="133383"/>
    <lineage>
        <taxon>Eukaryota</taxon>
        <taxon>Fungi</taxon>
        <taxon>Fungi incertae sedis</taxon>
        <taxon>Zoopagomycota</taxon>
        <taxon>Kickxellomycotina</taxon>
        <taxon>Harpellomycetes</taxon>
        <taxon>Harpellales</taxon>
        <taxon>Legeriomycetaceae</taxon>
        <taxon>Smittium</taxon>
    </lineage>
</organism>
<gene>
    <name evidence="1" type="ORF">AYI68_g2601</name>
</gene>
<dbReference type="Proteomes" id="UP000187455">
    <property type="component" value="Unassembled WGS sequence"/>
</dbReference>
<proteinExistence type="predicted"/>
<name>A0A1R0H285_9FUNG</name>
<evidence type="ECO:0000313" key="1">
    <source>
        <dbReference type="EMBL" id="OLY83262.1"/>
    </source>
</evidence>
<dbReference type="EMBL" id="LSSL01000988">
    <property type="protein sequence ID" value="OLY83262.1"/>
    <property type="molecule type" value="Genomic_DNA"/>
</dbReference>
<comment type="caution">
    <text evidence="1">The sequence shown here is derived from an EMBL/GenBank/DDBJ whole genome shotgun (WGS) entry which is preliminary data.</text>
</comment>
<evidence type="ECO:0000313" key="2">
    <source>
        <dbReference type="Proteomes" id="UP000187455"/>
    </source>
</evidence>
<accession>A0A1R0H285</accession>
<dbReference type="AlphaFoldDB" id="A0A1R0H285"/>
<reference evidence="1 2" key="1">
    <citation type="journal article" date="2016" name="Mol. Biol. Evol.">
        <title>Genome-Wide Survey of Gut Fungi (Harpellales) Reveals the First Horizontally Transferred Ubiquitin Gene from a Mosquito Host.</title>
        <authorList>
            <person name="Wang Y."/>
            <person name="White M.M."/>
            <person name="Kvist S."/>
            <person name="Moncalvo J.M."/>
        </authorList>
    </citation>
    <scope>NUCLEOTIDE SEQUENCE [LARGE SCALE GENOMIC DNA]</scope>
    <source>
        <strain evidence="1 2">ALG-7-W6</strain>
    </source>
</reference>
<protein>
    <recommendedName>
        <fullName evidence="3">MULE transposase domain-containing protein</fullName>
    </recommendedName>
</protein>